<evidence type="ECO:0000256" key="2">
    <source>
        <dbReference type="ARBA" id="ARBA00004174"/>
    </source>
</evidence>
<dbReference type="OrthoDB" id="2789670at2759"/>
<dbReference type="InterPro" id="IPR001128">
    <property type="entry name" value="Cyt_P450"/>
</dbReference>
<name>A0A0M3QUE9_DROBS</name>
<keyword evidence="10 13" id="KW-0408">Iron</keyword>
<evidence type="ECO:0000256" key="13">
    <source>
        <dbReference type="PIRSR" id="PIRSR602401-1"/>
    </source>
</evidence>
<dbReference type="GO" id="GO:0005506">
    <property type="term" value="F:iron ion binding"/>
    <property type="evidence" value="ECO:0007669"/>
    <property type="project" value="InterPro"/>
</dbReference>
<organism evidence="15 16">
    <name type="scientific">Drosophila busckii</name>
    <name type="common">Fruit fly</name>
    <dbReference type="NCBI Taxonomy" id="30019"/>
    <lineage>
        <taxon>Eukaryota</taxon>
        <taxon>Metazoa</taxon>
        <taxon>Ecdysozoa</taxon>
        <taxon>Arthropoda</taxon>
        <taxon>Hexapoda</taxon>
        <taxon>Insecta</taxon>
        <taxon>Pterygota</taxon>
        <taxon>Neoptera</taxon>
        <taxon>Endopterygota</taxon>
        <taxon>Diptera</taxon>
        <taxon>Brachycera</taxon>
        <taxon>Muscomorpha</taxon>
        <taxon>Ephydroidea</taxon>
        <taxon>Drosophilidae</taxon>
        <taxon>Drosophila</taxon>
    </lineage>
</organism>
<dbReference type="GO" id="GO:0016705">
    <property type="term" value="F:oxidoreductase activity, acting on paired donors, with incorporation or reduction of molecular oxygen"/>
    <property type="evidence" value="ECO:0007669"/>
    <property type="project" value="InterPro"/>
</dbReference>
<dbReference type="PRINTS" id="PR00385">
    <property type="entry name" value="P450"/>
</dbReference>
<dbReference type="CDD" id="cd11056">
    <property type="entry name" value="CYP6-like"/>
    <property type="match status" value="1"/>
</dbReference>
<dbReference type="InterPro" id="IPR002401">
    <property type="entry name" value="Cyt_P450_E_grp-I"/>
</dbReference>
<evidence type="ECO:0000256" key="11">
    <source>
        <dbReference type="ARBA" id="ARBA00023033"/>
    </source>
</evidence>
<dbReference type="GO" id="GO:0020037">
    <property type="term" value="F:heme binding"/>
    <property type="evidence" value="ECO:0007669"/>
    <property type="project" value="InterPro"/>
</dbReference>
<keyword evidence="5 13" id="KW-0349">Heme</keyword>
<keyword evidence="11 14" id="KW-0503">Monooxygenase</keyword>
<comment type="subcellular location">
    <subcellularLocation>
        <location evidence="3">Endoplasmic reticulum membrane</location>
        <topology evidence="3">Peripheral membrane protein</topology>
    </subcellularLocation>
    <subcellularLocation>
        <location evidence="2">Microsome membrane</location>
        <topology evidence="2">Peripheral membrane protein</topology>
    </subcellularLocation>
</comment>
<evidence type="ECO:0000256" key="8">
    <source>
        <dbReference type="ARBA" id="ARBA00022848"/>
    </source>
</evidence>
<feature type="binding site" description="axial binding residue" evidence="13">
    <location>
        <position position="427"/>
    </location>
    <ligand>
        <name>heme</name>
        <dbReference type="ChEBI" id="CHEBI:30413"/>
    </ligand>
    <ligandPart>
        <name>Fe</name>
        <dbReference type="ChEBI" id="CHEBI:18248"/>
    </ligandPart>
</feature>
<evidence type="ECO:0000256" key="6">
    <source>
        <dbReference type="ARBA" id="ARBA00022723"/>
    </source>
</evidence>
<evidence type="ECO:0000256" key="5">
    <source>
        <dbReference type="ARBA" id="ARBA00022617"/>
    </source>
</evidence>
<evidence type="ECO:0000313" key="15">
    <source>
        <dbReference type="EMBL" id="ALC40543.1"/>
    </source>
</evidence>
<dbReference type="STRING" id="30019.A0A0M3QUE9"/>
<sequence length="483" mass="55441">MELMQRVFFTALSALTVCYALIKFSLGYWKRRGILHEKPKFLWGNIKGVVSGKRHISEALHTIYESYKGRAPFVGCYALLKPYILVLDLKLAQQILVSHAGHFTSRGLYNNVDLEPLSGNLLQLDGHKWRSLHAQSSQVFTNSNIQKLLPRLLQLSRQLQFRLGEQKLQGLNISKLVNGYNTDVIAALAYGLLGEEPQFNQLTHCYWQNFSLWRNYLALEFPLLARLFQHRSYEPSVMDYFHKLALTQLDQQRRRDRQPLQTFLQLYTQAELRETQIAAQAFSFILAGLSPLNATLSFCLYELALQPELQERLRTEINKVLGQHKGELTAECLQDLIYAKQTLKETLRLHTPYAFLIRRTTKDFEVAKSVFMLARGNNIVIPVAAIHRDPSIYADPLRFDPDRFNPSAELNRSAMSFLPFGAGLRGCIAQQFAEKQLLIGLVNLLQHHKYAPCAETQIPLQYDTRKLLLVPKVDIQLSVERVS</sequence>
<comment type="cofactor">
    <cofactor evidence="1 13">
        <name>heme</name>
        <dbReference type="ChEBI" id="CHEBI:30413"/>
    </cofactor>
</comment>
<dbReference type="PROSITE" id="PS00086">
    <property type="entry name" value="CYTOCHROME_P450"/>
    <property type="match status" value="1"/>
</dbReference>
<dbReference type="InterPro" id="IPR036396">
    <property type="entry name" value="Cyt_P450_sf"/>
</dbReference>
<keyword evidence="16" id="KW-1185">Reference proteome</keyword>
<dbReference type="PRINTS" id="PR00463">
    <property type="entry name" value="EP450I"/>
</dbReference>
<dbReference type="PANTHER" id="PTHR24292:SF100">
    <property type="entry name" value="CYTOCHROME P450 6A16, ISOFORM B-RELATED"/>
    <property type="match status" value="1"/>
</dbReference>
<evidence type="ECO:0000256" key="14">
    <source>
        <dbReference type="RuleBase" id="RU000461"/>
    </source>
</evidence>
<evidence type="ECO:0000256" key="7">
    <source>
        <dbReference type="ARBA" id="ARBA00022824"/>
    </source>
</evidence>
<comment type="similarity">
    <text evidence="4 14">Belongs to the cytochrome P450 family.</text>
</comment>
<dbReference type="SMR" id="A0A0M3QUE9"/>
<keyword evidence="9 14" id="KW-0560">Oxidoreductase</keyword>
<evidence type="ECO:0000256" key="3">
    <source>
        <dbReference type="ARBA" id="ARBA00004406"/>
    </source>
</evidence>
<dbReference type="SUPFAM" id="SSF48264">
    <property type="entry name" value="Cytochrome P450"/>
    <property type="match status" value="1"/>
</dbReference>
<dbReference type="InterPro" id="IPR050476">
    <property type="entry name" value="Insect_CytP450_Detox"/>
</dbReference>
<keyword evidence="8" id="KW-0492">Microsome</keyword>
<evidence type="ECO:0000256" key="10">
    <source>
        <dbReference type="ARBA" id="ARBA00023004"/>
    </source>
</evidence>
<reference evidence="15 16" key="1">
    <citation type="submission" date="2015-08" db="EMBL/GenBank/DDBJ databases">
        <title>Ancestral chromatin configuration constrains chromatin evolution on differentiating sex chromosomes in Drosophila.</title>
        <authorList>
            <person name="Zhou Q."/>
            <person name="Bachtrog D."/>
        </authorList>
    </citation>
    <scope>NUCLEOTIDE SEQUENCE [LARGE SCALE GENOMIC DNA]</scope>
    <source>
        <tissue evidence="15">Whole larvae</tissue>
    </source>
</reference>
<evidence type="ECO:0000256" key="4">
    <source>
        <dbReference type="ARBA" id="ARBA00010617"/>
    </source>
</evidence>
<evidence type="ECO:0000256" key="12">
    <source>
        <dbReference type="ARBA" id="ARBA00023136"/>
    </source>
</evidence>
<accession>A0A0M3QUE9</accession>
<dbReference type="EMBL" id="CP012524">
    <property type="protein sequence ID" value="ALC40543.1"/>
    <property type="molecule type" value="Genomic_DNA"/>
</dbReference>
<keyword evidence="6 13" id="KW-0479">Metal-binding</keyword>
<keyword evidence="12" id="KW-0472">Membrane</keyword>
<gene>
    <name evidence="15" type="ORF">Dbus_chr2Rg122</name>
</gene>
<dbReference type="Proteomes" id="UP000494163">
    <property type="component" value="Chromosome 2R"/>
</dbReference>
<dbReference type="Pfam" id="PF00067">
    <property type="entry name" value="p450"/>
    <property type="match status" value="1"/>
</dbReference>
<dbReference type="Gene3D" id="1.10.630.10">
    <property type="entry name" value="Cytochrome P450"/>
    <property type="match status" value="1"/>
</dbReference>
<evidence type="ECO:0000313" key="16">
    <source>
        <dbReference type="Proteomes" id="UP000494163"/>
    </source>
</evidence>
<evidence type="ECO:0000256" key="1">
    <source>
        <dbReference type="ARBA" id="ARBA00001971"/>
    </source>
</evidence>
<proteinExistence type="inferred from homology"/>
<dbReference type="AlphaFoldDB" id="A0A0M3QUE9"/>
<dbReference type="InterPro" id="IPR017972">
    <property type="entry name" value="Cyt_P450_CS"/>
</dbReference>
<dbReference type="PANTHER" id="PTHR24292">
    <property type="entry name" value="CYTOCHROME P450"/>
    <property type="match status" value="1"/>
</dbReference>
<dbReference type="GO" id="GO:0005789">
    <property type="term" value="C:endoplasmic reticulum membrane"/>
    <property type="evidence" value="ECO:0007669"/>
    <property type="project" value="UniProtKB-SubCell"/>
</dbReference>
<keyword evidence="7" id="KW-0256">Endoplasmic reticulum</keyword>
<feature type="non-terminal residue" evidence="15">
    <location>
        <position position="483"/>
    </location>
</feature>
<dbReference type="OMA" id="FSLWRAY"/>
<protein>
    <submittedName>
        <fullName evidence="15">Cyp6u1</fullName>
    </submittedName>
</protein>
<evidence type="ECO:0000256" key="9">
    <source>
        <dbReference type="ARBA" id="ARBA00023002"/>
    </source>
</evidence>
<dbReference type="GO" id="GO:0004497">
    <property type="term" value="F:monooxygenase activity"/>
    <property type="evidence" value="ECO:0007669"/>
    <property type="project" value="UniProtKB-KW"/>
</dbReference>